<dbReference type="EMBL" id="AHMZ02000042">
    <property type="protein sequence ID" value="EMN32011.1"/>
    <property type="molecule type" value="Genomic_DNA"/>
</dbReference>
<reference evidence="1 2" key="1">
    <citation type="submission" date="2013-01" db="EMBL/GenBank/DDBJ databases">
        <authorList>
            <person name="Harkins D.M."/>
            <person name="Durkin A.S."/>
            <person name="Brinkac L.M."/>
            <person name="Haft D.H."/>
            <person name="Selengut J.D."/>
            <person name="Sanka R."/>
            <person name="DePew J."/>
            <person name="Purushe J."/>
            <person name="Peacock S.J."/>
            <person name="Thaipadungpanit J."/>
            <person name="Wuthiekanun V.W."/>
            <person name="Day N.P."/>
            <person name="Vinetz J.M."/>
            <person name="Sutton G.G."/>
            <person name="Nierman W.C."/>
            <person name="Fouts D.E."/>
        </authorList>
    </citation>
    <scope>NUCLEOTIDE SEQUENCE [LARGE SCALE GENOMIC DNA]</scope>
    <source>
        <strain evidence="1 2">L0374</strain>
    </source>
</reference>
<organism evidence="1 2">
    <name type="scientific">Leptospira interrogans serovar Pyrogenes str. L0374</name>
    <dbReference type="NCBI Taxonomy" id="1049928"/>
    <lineage>
        <taxon>Bacteria</taxon>
        <taxon>Pseudomonadati</taxon>
        <taxon>Spirochaetota</taxon>
        <taxon>Spirochaetia</taxon>
        <taxon>Leptospirales</taxon>
        <taxon>Leptospiraceae</taxon>
        <taxon>Leptospira</taxon>
    </lineage>
</organism>
<dbReference type="AlphaFoldDB" id="M6KD11"/>
<name>M6KD11_LEPIR</name>
<evidence type="ECO:0000313" key="2">
    <source>
        <dbReference type="Proteomes" id="UP000012137"/>
    </source>
</evidence>
<accession>M6KD11</accession>
<proteinExistence type="predicted"/>
<sequence length="123" mass="13676">MIPSPSFPIKITSSFRSGSLDQSSVPRSLVETIQYPFSFKSSKVLARFLTVKIFKNESAPDATFSTTGVIPADSLSGRMMFVTPKHSAVLSIFPKFPGSWIRSKIKKAPGFSERNSSRFFCRM</sequence>
<protein>
    <submittedName>
        <fullName evidence="1">Uncharacterized protein</fullName>
    </submittedName>
</protein>
<comment type="caution">
    <text evidence="1">The sequence shown here is derived from an EMBL/GenBank/DDBJ whole genome shotgun (WGS) entry which is preliminary data.</text>
</comment>
<gene>
    <name evidence="1" type="ORF">LEP1GSC083_1541</name>
</gene>
<dbReference type="Proteomes" id="UP000012137">
    <property type="component" value="Unassembled WGS sequence"/>
</dbReference>
<evidence type="ECO:0000313" key="1">
    <source>
        <dbReference type="EMBL" id="EMN32011.1"/>
    </source>
</evidence>